<organism evidence="2 3">
    <name type="scientific">Flavobacterium difficile</name>
    <dbReference type="NCBI Taxonomy" id="2709659"/>
    <lineage>
        <taxon>Bacteria</taxon>
        <taxon>Pseudomonadati</taxon>
        <taxon>Bacteroidota</taxon>
        <taxon>Flavobacteriia</taxon>
        <taxon>Flavobacteriales</taxon>
        <taxon>Flavobacteriaceae</taxon>
        <taxon>Flavobacterium</taxon>
    </lineage>
</organism>
<dbReference type="InterPro" id="IPR040911">
    <property type="entry name" value="Exostosin_GT47"/>
</dbReference>
<sequence>MIKIYTDTNYLKPEFRKIIFPLLLDVHFTKSALALDHFLLVETIETCDVVILPVAVNYYYKSKKKAALHQFIDSALAKNKKVWVYTAGDYGITFRKDVTVFRLGGFASKLTKNEAILPSFVTDVYTTLFSHQWEPVAKSITPQIGFVGQANKSIFKLIKEFVLHIKLSFLKLFNVSLGDSQSFYPSSFKRYQILKKLQDSDQISTNFILRKLYRAGVKTEDEKQHTTFEFFKNIETNLYTVCIRGAGNFSVRLYETLMMGRIPIIINSDMKLPLEEYINWKNHVVFTDAKNLVNDIVTFHNTHSEERLLFIQQENRKLMLGMFQRVNYFKAFYTFKNEF</sequence>
<feature type="domain" description="Exostosin GT47" evidence="1">
    <location>
        <begin position="223"/>
        <end position="294"/>
    </location>
</feature>
<evidence type="ECO:0000313" key="3">
    <source>
        <dbReference type="Proteomes" id="UP000800984"/>
    </source>
</evidence>
<name>A0ABX0I5R1_9FLAO</name>
<reference evidence="2 3" key="1">
    <citation type="submission" date="2020-02" db="EMBL/GenBank/DDBJ databases">
        <authorList>
            <person name="Chen W.-M."/>
        </authorList>
    </citation>
    <scope>NUCLEOTIDE SEQUENCE [LARGE SCALE GENOMIC DNA]</scope>
    <source>
        <strain evidence="2 3">KDG-16</strain>
    </source>
</reference>
<accession>A0ABX0I5R1</accession>
<proteinExistence type="predicted"/>
<evidence type="ECO:0000313" key="2">
    <source>
        <dbReference type="EMBL" id="NHM01139.1"/>
    </source>
</evidence>
<keyword evidence="3" id="KW-1185">Reference proteome</keyword>
<dbReference type="Proteomes" id="UP000800984">
    <property type="component" value="Unassembled WGS sequence"/>
</dbReference>
<comment type="caution">
    <text evidence="2">The sequence shown here is derived from an EMBL/GenBank/DDBJ whole genome shotgun (WGS) entry which is preliminary data.</text>
</comment>
<evidence type="ECO:0000259" key="1">
    <source>
        <dbReference type="Pfam" id="PF03016"/>
    </source>
</evidence>
<protein>
    <submittedName>
        <fullName evidence="2">Exostosin family protein</fullName>
    </submittedName>
</protein>
<gene>
    <name evidence="2" type="ORF">G4D72_03330</name>
</gene>
<dbReference type="EMBL" id="JAAJBT010000002">
    <property type="protein sequence ID" value="NHM01139.1"/>
    <property type="molecule type" value="Genomic_DNA"/>
</dbReference>
<dbReference type="RefSeq" id="WP_166076195.1">
    <property type="nucleotide sequence ID" value="NZ_JAAJBT010000002.1"/>
</dbReference>
<dbReference type="Pfam" id="PF03016">
    <property type="entry name" value="Exostosin_GT47"/>
    <property type="match status" value="1"/>
</dbReference>